<sequence length="340" mass="37935">MANKTTIEWTDTTWNPVTGCTKISAGCDNCYAERFSERFRGTPGHAFESGFDLMLRPERVDQPFHWRKPRMVFVNSMSDLFHKDIPDAYISRVCDTMEQAKWHTFQVLTKRSSLMRNFLKSRYGEGSGPTHIWFGVSVEDGGKLSRIRQSAHIEHFNADVAKASVADRLKACDYIFLAADSMRARLVVNALVHQYLIPAVQLGSKVRADEQGQVIDAFSAIRPLRPGAGCLWCNQLIDPNLLAKEAKTDAERKAQAYGVEEPNPSVISLNAVSAGHAVNDFLMDYLGLRADRQLHYQHINALTGKLQLVEPRQDADCPECSKGGTRFARGDGADLPCTEG</sequence>
<name>A0A5D3KRJ5_9BRAD</name>
<proteinExistence type="predicted"/>
<protein>
    <submittedName>
        <fullName evidence="1">DUF5131 family protein</fullName>
    </submittedName>
</protein>
<dbReference type="SUPFAM" id="SSF69572">
    <property type="entry name" value="Activating enzymes of the ubiquitin-like proteins"/>
    <property type="match status" value="1"/>
</dbReference>
<dbReference type="EMBL" id="VSSS01000008">
    <property type="protein sequence ID" value="TYL99209.1"/>
    <property type="molecule type" value="Genomic_DNA"/>
</dbReference>
<keyword evidence="2" id="KW-1185">Reference proteome</keyword>
<dbReference type="Gene3D" id="3.40.50.720">
    <property type="entry name" value="NAD(P)-binding Rossmann-like Domain"/>
    <property type="match status" value="1"/>
</dbReference>
<dbReference type="AlphaFoldDB" id="A0A5D3KRJ5"/>
<gene>
    <name evidence="1" type="ORF">FXB40_03655</name>
</gene>
<organism evidence="1 2">
    <name type="scientific">Bradyrhizobium rifense</name>
    <dbReference type="NCBI Taxonomy" id="515499"/>
    <lineage>
        <taxon>Bacteria</taxon>
        <taxon>Pseudomonadati</taxon>
        <taxon>Pseudomonadota</taxon>
        <taxon>Alphaproteobacteria</taxon>
        <taxon>Hyphomicrobiales</taxon>
        <taxon>Nitrobacteraceae</taxon>
        <taxon>Bradyrhizobium</taxon>
    </lineage>
</organism>
<reference evidence="1 2" key="1">
    <citation type="submission" date="2019-08" db="EMBL/GenBank/DDBJ databases">
        <title>Bradyrhizobium hipponensis sp. nov., a rhizobium isolated from a Lupinus angustifolius root nodule in Tunisia.</title>
        <authorList>
            <person name="Off K."/>
            <person name="Rejili M."/>
            <person name="Mars M."/>
            <person name="Brachmann A."/>
            <person name="Marin M."/>
        </authorList>
    </citation>
    <scope>NUCLEOTIDE SEQUENCE [LARGE SCALE GENOMIC DNA]</scope>
    <source>
        <strain evidence="1 2">CTAW71</strain>
    </source>
</reference>
<accession>A0A5D3KRJ5</accession>
<comment type="caution">
    <text evidence="1">The sequence shown here is derived from an EMBL/GenBank/DDBJ whole genome shotgun (WGS) entry which is preliminary data.</text>
</comment>
<dbReference type="GO" id="GO:0008641">
    <property type="term" value="F:ubiquitin-like modifier activating enzyme activity"/>
    <property type="evidence" value="ECO:0007669"/>
    <property type="project" value="InterPro"/>
</dbReference>
<dbReference type="Proteomes" id="UP000324758">
    <property type="component" value="Unassembled WGS sequence"/>
</dbReference>
<evidence type="ECO:0000313" key="1">
    <source>
        <dbReference type="EMBL" id="TYL99209.1"/>
    </source>
</evidence>
<dbReference type="RefSeq" id="WP_148770837.1">
    <property type="nucleotide sequence ID" value="NZ_VSSS01000008.1"/>
</dbReference>
<dbReference type="OrthoDB" id="2746358at2"/>
<dbReference type="InterPro" id="IPR035985">
    <property type="entry name" value="Ubiquitin-activating_enz"/>
</dbReference>
<dbReference type="Pfam" id="PF07505">
    <property type="entry name" value="DUF5131"/>
    <property type="match status" value="1"/>
</dbReference>
<evidence type="ECO:0000313" key="2">
    <source>
        <dbReference type="Proteomes" id="UP000324758"/>
    </source>
</evidence>
<dbReference type="InterPro" id="IPR011101">
    <property type="entry name" value="DUF5131"/>
</dbReference>